<evidence type="ECO:0000313" key="7">
    <source>
        <dbReference type="Proteomes" id="UP000037405"/>
    </source>
</evidence>
<dbReference type="EMBL" id="LGUE01000001">
    <property type="protein sequence ID" value="KON92647.1"/>
    <property type="molecule type" value="Genomic_DNA"/>
</dbReference>
<evidence type="ECO:0000256" key="3">
    <source>
        <dbReference type="ARBA" id="ARBA00022989"/>
    </source>
</evidence>
<accession>A0A0M0GT35</accession>
<evidence type="ECO:0000256" key="2">
    <source>
        <dbReference type="ARBA" id="ARBA00022692"/>
    </source>
</evidence>
<evidence type="ECO:0000256" key="5">
    <source>
        <dbReference type="SAM" id="Phobius"/>
    </source>
</evidence>
<keyword evidence="2 5" id="KW-0812">Transmembrane</keyword>
<name>A0A0M0GT35_9BACI</name>
<dbReference type="Proteomes" id="UP000037405">
    <property type="component" value="Unassembled WGS sequence"/>
</dbReference>
<gene>
    <name evidence="6" type="ORF">AF331_03910</name>
</gene>
<comment type="caution">
    <text evidence="6">The sequence shown here is derived from an EMBL/GenBank/DDBJ whole genome shotgun (WGS) entry which is preliminary data.</text>
</comment>
<evidence type="ECO:0000256" key="1">
    <source>
        <dbReference type="ARBA" id="ARBA00004141"/>
    </source>
</evidence>
<proteinExistence type="predicted"/>
<keyword evidence="4 5" id="KW-0472">Membrane</keyword>
<dbReference type="STRING" id="189381.GCA_900166615_03514"/>
<protein>
    <recommendedName>
        <fullName evidence="8">DUF4870 domain-containing protein</fullName>
    </recommendedName>
</protein>
<keyword evidence="3 5" id="KW-1133">Transmembrane helix</keyword>
<dbReference type="InterPro" id="IPR019109">
    <property type="entry name" value="MamF_MmsF"/>
</dbReference>
<dbReference type="AlphaFoldDB" id="A0A0M0GT35"/>
<dbReference type="OrthoDB" id="9808930at2"/>
<organism evidence="6 7">
    <name type="scientific">Rossellomorea marisflavi</name>
    <dbReference type="NCBI Taxonomy" id="189381"/>
    <lineage>
        <taxon>Bacteria</taxon>
        <taxon>Bacillati</taxon>
        <taxon>Bacillota</taxon>
        <taxon>Bacilli</taxon>
        <taxon>Bacillales</taxon>
        <taxon>Bacillaceae</taxon>
        <taxon>Rossellomorea</taxon>
    </lineage>
</organism>
<reference evidence="7" key="1">
    <citation type="submission" date="2015-07" db="EMBL/GenBank/DDBJ databases">
        <title>Fjat-14235 jcm11544.</title>
        <authorList>
            <person name="Liu B."/>
            <person name="Wang J."/>
            <person name="Zhu Y."/>
            <person name="Liu G."/>
            <person name="Chen Q."/>
            <person name="Chen Z."/>
            <person name="Lan J."/>
            <person name="Che J."/>
            <person name="Ge C."/>
            <person name="Shi H."/>
            <person name="Pan Z."/>
            <person name="Liu X."/>
        </authorList>
    </citation>
    <scope>NUCLEOTIDE SEQUENCE [LARGE SCALE GENOMIC DNA]</scope>
    <source>
        <strain evidence="7">JCM 11544</strain>
    </source>
</reference>
<feature type="transmembrane region" description="Helical" evidence="5">
    <location>
        <begin position="12"/>
        <end position="31"/>
    </location>
</feature>
<evidence type="ECO:0000256" key="4">
    <source>
        <dbReference type="ARBA" id="ARBA00023136"/>
    </source>
</evidence>
<evidence type="ECO:0008006" key="8">
    <source>
        <dbReference type="Google" id="ProtNLM"/>
    </source>
</evidence>
<sequence length="107" mass="12230">MPTSDEKLMAMLIYLSSLFTYFIGPLIIWLIKREDSEFVDYHGKEFLNFMISYTIYGIVASILMIVLIGFILAPIVGLMAFIFTIIAAVKSYGGETYRIPTVIRFIK</sequence>
<comment type="subcellular location">
    <subcellularLocation>
        <location evidence="1">Membrane</location>
        <topology evidence="1">Multi-pass membrane protein</topology>
    </subcellularLocation>
</comment>
<dbReference type="PATRIC" id="fig|189381.12.peg.890"/>
<evidence type="ECO:0000313" key="6">
    <source>
        <dbReference type="EMBL" id="KON92647.1"/>
    </source>
</evidence>
<feature type="transmembrane region" description="Helical" evidence="5">
    <location>
        <begin position="55"/>
        <end position="88"/>
    </location>
</feature>
<keyword evidence="7" id="KW-1185">Reference proteome</keyword>
<dbReference type="Pfam" id="PF09685">
    <property type="entry name" value="MamF_MmsF"/>
    <property type="match status" value="1"/>
</dbReference>